<dbReference type="GO" id="GO:0005634">
    <property type="term" value="C:nucleus"/>
    <property type="evidence" value="ECO:0007669"/>
    <property type="project" value="UniProtKB-SubCell"/>
</dbReference>
<dbReference type="WBParaSite" id="NBR_0000899201-mRNA-1">
    <property type="protein sequence ID" value="NBR_0000899201-mRNA-1"/>
    <property type="gene ID" value="NBR_0000899201"/>
</dbReference>
<comment type="subcellular location">
    <subcellularLocation>
        <location evidence="1">Nucleus</location>
    </subcellularLocation>
</comment>
<evidence type="ECO:0000256" key="2">
    <source>
        <dbReference type="ARBA" id="ARBA00022723"/>
    </source>
</evidence>
<dbReference type="OMA" id="PDEAICR"/>
<dbReference type="AlphaFoldDB" id="A0A0N4Y0E6"/>
<reference evidence="6 7" key="2">
    <citation type="submission" date="2018-11" db="EMBL/GenBank/DDBJ databases">
        <authorList>
            <consortium name="Pathogen Informatics"/>
        </authorList>
    </citation>
    <scope>NUCLEOTIDE SEQUENCE [LARGE SCALE GENOMIC DNA]</scope>
</reference>
<evidence type="ECO:0000313" key="7">
    <source>
        <dbReference type="Proteomes" id="UP000271162"/>
    </source>
</evidence>
<sequence>MGKYENLFTFCDDLVVCNSCKWVVKKPSNHSTSLLRYHLKTRHKETMKTVDAITETNMKRKREAVKTNTSTPNKDVTPKKPKLEQNLKIQDALTIWNAEGLLTTKAERALMQFICCSTLPISIVESEGLRNFVSVICPPFKIKSRKFYTCSVLDSLYQEYKCKVIDMLSTATSISFTTDYWSSEDNKHSLLSLTAHFVDSSMCPRFAVIAAAPIKGRHTADNLKSLLARAMAAFDIDEEKVHLIVRDAASTMRRTTNLLGMKSADCFAHKLQLAVNDGLKALGVSEPGDNSIISRLLKIVKKIRKSAVDKDALLECQNICEIPESSLAKGMEIRWNTMYDMLQRFLDNRRAIELFLVDRADYPQLDTFDWALMKKLVDVLKPLAVATKFVQHREYAPISVVIPLYKVILRQLDSSTMRSVKEAIAEGLKRRMEDEGYEETEEFLIATMVDPRFKDSYFDSERKVVLLKKLEELASQQVMANASPVSKHIDDDNENPFVKYSHESPRTSISPTPVSVDAKSKAFAEMEEYLSKEPTFKVDPFEFWRSEVNAAKYPLMKLLAKR</sequence>
<evidence type="ECO:0000313" key="6">
    <source>
        <dbReference type="EMBL" id="VDL72582.1"/>
    </source>
</evidence>
<gene>
    <name evidence="6" type="ORF">NBR_LOCUS8993</name>
</gene>
<keyword evidence="2" id="KW-0479">Metal-binding</keyword>
<dbReference type="PANTHER" id="PTHR46481:SF10">
    <property type="entry name" value="ZINC FINGER BED DOMAIN-CONTAINING PROTEIN 39"/>
    <property type="match status" value="1"/>
</dbReference>
<dbReference type="EMBL" id="UYSL01020075">
    <property type="protein sequence ID" value="VDL72582.1"/>
    <property type="molecule type" value="Genomic_DNA"/>
</dbReference>
<evidence type="ECO:0000256" key="3">
    <source>
        <dbReference type="ARBA" id="ARBA00022771"/>
    </source>
</evidence>
<keyword evidence="4" id="KW-0862">Zinc</keyword>
<name>A0A0N4Y0E6_NIPBR</name>
<accession>A0A0N4Y0E6</accession>
<dbReference type="InterPro" id="IPR052035">
    <property type="entry name" value="ZnF_BED_domain_contain"/>
</dbReference>
<evidence type="ECO:0000313" key="8">
    <source>
        <dbReference type="WBParaSite" id="NBR_0000899201-mRNA-1"/>
    </source>
</evidence>
<evidence type="ECO:0000256" key="5">
    <source>
        <dbReference type="ARBA" id="ARBA00023242"/>
    </source>
</evidence>
<dbReference type="Proteomes" id="UP000271162">
    <property type="component" value="Unassembled WGS sequence"/>
</dbReference>
<keyword evidence="7" id="KW-1185">Reference proteome</keyword>
<dbReference type="GO" id="GO:0008270">
    <property type="term" value="F:zinc ion binding"/>
    <property type="evidence" value="ECO:0007669"/>
    <property type="project" value="UniProtKB-KW"/>
</dbReference>
<organism evidence="8">
    <name type="scientific">Nippostrongylus brasiliensis</name>
    <name type="common">Rat hookworm</name>
    <dbReference type="NCBI Taxonomy" id="27835"/>
    <lineage>
        <taxon>Eukaryota</taxon>
        <taxon>Metazoa</taxon>
        <taxon>Ecdysozoa</taxon>
        <taxon>Nematoda</taxon>
        <taxon>Chromadorea</taxon>
        <taxon>Rhabditida</taxon>
        <taxon>Rhabditina</taxon>
        <taxon>Rhabditomorpha</taxon>
        <taxon>Strongyloidea</taxon>
        <taxon>Heligmosomidae</taxon>
        <taxon>Nippostrongylus</taxon>
    </lineage>
</organism>
<dbReference type="SUPFAM" id="SSF53098">
    <property type="entry name" value="Ribonuclease H-like"/>
    <property type="match status" value="1"/>
</dbReference>
<evidence type="ECO:0000256" key="4">
    <source>
        <dbReference type="ARBA" id="ARBA00022833"/>
    </source>
</evidence>
<keyword evidence="5" id="KW-0539">Nucleus</keyword>
<keyword evidence="3" id="KW-0863">Zinc-finger</keyword>
<dbReference type="InterPro" id="IPR012337">
    <property type="entry name" value="RNaseH-like_sf"/>
</dbReference>
<reference evidence="8" key="1">
    <citation type="submission" date="2017-02" db="UniProtKB">
        <authorList>
            <consortium name="WormBaseParasite"/>
        </authorList>
    </citation>
    <scope>IDENTIFICATION</scope>
</reference>
<dbReference type="PANTHER" id="PTHR46481">
    <property type="entry name" value="ZINC FINGER BED DOMAIN-CONTAINING PROTEIN 4"/>
    <property type="match status" value="1"/>
</dbReference>
<proteinExistence type="predicted"/>
<protein>
    <submittedName>
        <fullName evidence="8">BED-type domain-containing protein</fullName>
    </submittedName>
</protein>
<dbReference type="STRING" id="27835.A0A0N4Y0E6"/>
<evidence type="ECO:0000256" key="1">
    <source>
        <dbReference type="ARBA" id="ARBA00004123"/>
    </source>
</evidence>